<evidence type="ECO:0000256" key="1">
    <source>
        <dbReference type="ARBA" id="ARBA00022729"/>
    </source>
</evidence>
<protein>
    <submittedName>
        <fullName evidence="7">Pregnancy-specific beta-1-glycoprotein 7</fullName>
    </submittedName>
</protein>
<keyword evidence="1" id="KW-0732">Signal</keyword>
<evidence type="ECO:0000256" key="4">
    <source>
        <dbReference type="ARBA" id="ARBA00023319"/>
    </source>
</evidence>
<evidence type="ECO:0000259" key="5">
    <source>
        <dbReference type="PROSITE" id="PS50835"/>
    </source>
</evidence>
<sequence>MGGADGPDTPTISPSDSYCHPGTNLSLSCHTTSNPPAQYFWTIYGRNKATGFADCCLAHLGVLTWNGQLLDPFQLQSYFAPLGFLLCRPLVDREGSLHTTSNPPAQYFWTIYGRIYRQTQEICIPQITAKDNGLYGCFAQNLATCKRSSIFKTITVP</sequence>
<dbReference type="RefSeq" id="XP_032118742.1">
    <property type="nucleotide sequence ID" value="XM_032262851.1"/>
</dbReference>
<evidence type="ECO:0000256" key="2">
    <source>
        <dbReference type="ARBA" id="ARBA00023157"/>
    </source>
</evidence>
<accession>A0A6J3GMU4</accession>
<feature type="non-terminal residue" evidence="7">
    <location>
        <position position="157"/>
    </location>
</feature>
<reference evidence="7" key="1">
    <citation type="submission" date="2025-08" db="UniProtKB">
        <authorList>
            <consortium name="RefSeq"/>
        </authorList>
    </citation>
    <scope>IDENTIFICATION</scope>
    <source>
        <tissue evidence="7">Blood</tissue>
    </source>
</reference>
<dbReference type="InterPro" id="IPR013783">
    <property type="entry name" value="Ig-like_fold"/>
</dbReference>
<keyword evidence="4" id="KW-0393">Immunoglobulin domain</keyword>
<dbReference type="Gene3D" id="2.60.40.10">
    <property type="entry name" value="Immunoglobulins"/>
    <property type="match status" value="1"/>
</dbReference>
<dbReference type="Proteomes" id="UP000504640">
    <property type="component" value="Unplaced"/>
</dbReference>
<organism evidence="6 7">
    <name type="scientific">Sapajus apella</name>
    <name type="common">Brown-capped capuchin</name>
    <name type="synonym">Cebus apella</name>
    <dbReference type="NCBI Taxonomy" id="9515"/>
    <lineage>
        <taxon>Eukaryota</taxon>
        <taxon>Metazoa</taxon>
        <taxon>Chordata</taxon>
        <taxon>Craniata</taxon>
        <taxon>Vertebrata</taxon>
        <taxon>Euteleostomi</taxon>
        <taxon>Mammalia</taxon>
        <taxon>Eutheria</taxon>
        <taxon>Euarchontoglires</taxon>
        <taxon>Primates</taxon>
        <taxon>Haplorrhini</taxon>
        <taxon>Platyrrhini</taxon>
        <taxon>Cebidae</taxon>
        <taxon>Cebinae</taxon>
        <taxon>Sapajus</taxon>
    </lineage>
</organism>
<keyword evidence="2" id="KW-1015">Disulfide bond</keyword>
<dbReference type="PANTHER" id="PTHR44337">
    <property type="entry name" value="CARCINOEMBRYONIC ANTIGEN-RELATED CELL ADHESION MOLECULE 8"/>
    <property type="match status" value="1"/>
</dbReference>
<dbReference type="GeneID" id="116539695"/>
<dbReference type="PROSITE" id="PS50835">
    <property type="entry name" value="IG_LIKE"/>
    <property type="match status" value="1"/>
</dbReference>
<dbReference type="InterPro" id="IPR052598">
    <property type="entry name" value="IgSF_CEA-related"/>
</dbReference>
<dbReference type="PANTHER" id="PTHR44337:SF20">
    <property type="entry name" value="CARCINOEMBRYONIC ANTIGEN-RELATED CELL ADHESION MOLECULE 5-RELATED"/>
    <property type="match status" value="1"/>
</dbReference>
<keyword evidence="7" id="KW-0635">Pregnancy</keyword>
<proteinExistence type="predicted"/>
<evidence type="ECO:0000313" key="7">
    <source>
        <dbReference type="RefSeq" id="XP_032118742.1"/>
    </source>
</evidence>
<evidence type="ECO:0000313" key="6">
    <source>
        <dbReference type="Proteomes" id="UP000504640"/>
    </source>
</evidence>
<keyword evidence="3" id="KW-0325">Glycoprotein</keyword>
<dbReference type="InterPro" id="IPR007110">
    <property type="entry name" value="Ig-like_dom"/>
</dbReference>
<dbReference type="SUPFAM" id="SSF48726">
    <property type="entry name" value="Immunoglobulin"/>
    <property type="match status" value="1"/>
</dbReference>
<keyword evidence="6" id="KW-1185">Reference proteome</keyword>
<dbReference type="GO" id="GO:0007565">
    <property type="term" value="P:female pregnancy"/>
    <property type="evidence" value="ECO:0007669"/>
    <property type="project" value="UniProtKB-KW"/>
</dbReference>
<feature type="domain" description="Ig-like" evidence="5">
    <location>
        <begin position="7"/>
        <end position="155"/>
    </location>
</feature>
<dbReference type="Pfam" id="PF13895">
    <property type="entry name" value="Ig_2"/>
    <property type="match status" value="1"/>
</dbReference>
<dbReference type="InterPro" id="IPR036179">
    <property type="entry name" value="Ig-like_dom_sf"/>
</dbReference>
<dbReference type="GO" id="GO:0009986">
    <property type="term" value="C:cell surface"/>
    <property type="evidence" value="ECO:0007669"/>
    <property type="project" value="TreeGrafter"/>
</dbReference>
<name>A0A6J3GMU4_SAPAP</name>
<gene>
    <name evidence="7" type="primary">LOC116539695</name>
</gene>
<dbReference type="AlphaFoldDB" id="A0A6J3GMU4"/>
<evidence type="ECO:0000256" key="3">
    <source>
        <dbReference type="ARBA" id="ARBA00023180"/>
    </source>
</evidence>
<dbReference type="GO" id="GO:0007157">
    <property type="term" value="P:heterophilic cell-cell adhesion via plasma membrane cell adhesion molecules"/>
    <property type="evidence" value="ECO:0007669"/>
    <property type="project" value="TreeGrafter"/>
</dbReference>